<dbReference type="PANTHER" id="PTHR43161:SF9">
    <property type="entry name" value="SORBITOL DEHYDROGENASE"/>
    <property type="match status" value="1"/>
</dbReference>
<evidence type="ECO:0000256" key="7">
    <source>
        <dbReference type="ARBA" id="ARBA00026132"/>
    </source>
</evidence>
<organism evidence="11 12">
    <name type="scientific">Stichopus japonicus</name>
    <name type="common">Sea cucumber</name>
    <dbReference type="NCBI Taxonomy" id="307972"/>
    <lineage>
        <taxon>Eukaryota</taxon>
        <taxon>Metazoa</taxon>
        <taxon>Echinodermata</taxon>
        <taxon>Eleutherozoa</taxon>
        <taxon>Echinozoa</taxon>
        <taxon>Holothuroidea</taxon>
        <taxon>Aspidochirotacea</taxon>
        <taxon>Aspidochirotida</taxon>
        <taxon>Stichopodidae</taxon>
        <taxon>Apostichopus</taxon>
    </lineage>
</organism>
<dbReference type="InterPro" id="IPR011032">
    <property type="entry name" value="GroES-like_sf"/>
</dbReference>
<comment type="caution">
    <text evidence="11">The sequence shown here is derived from an EMBL/GenBank/DDBJ whole genome shotgun (WGS) entry which is preliminary data.</text>
</comment>
<name>A0A2G8JM03_STIJA</name>
<accession>A0A2G8JM03</accession>
<dbReference type="GO" id="GO:0008270">
    <property type="term" value="F:zinc ion binding"/>
    <property type="evidence" value="ECO:0007669"/>
    <property type="project" value="InterPro"/>
</dbReference>
<dbReference type="GO" id="GO:0003939">
    <property type="term" value="F:L-iditol 2-dehydrogenase (NAD+) activity"/>
    <property type="evidence" value="ECO:0007669"/>
    <property type="project" value="TreeGrafter"/>
</dbReference>
<comment type="cofactor">
    <cofactor evidence="1 9">
        <name>Zn(2+)</name>
        <dbReference type="ChEBI" id="CHEBI:29105"/>
    </cofactor>
</comment>
<dbReference type="Pfam" id="PF00107">
    <property type="entry name" value="ADH_zinc_N"/>
    <property type="match status" value="1"/>
</dbReference>
<sequence length="357" mass="38570">MAPTDKNLSVVTTGKDDLLLEDREVPQPGPNEVQVAMQRVGICGSDVHFKKHGGIGEYMVKKPLILGHESSGTVSAVGPGVQNLKVGDRVAIEPGVPCRKCKLCKNGHYNLCPDSFVLSVPPDDGSLRRYHCHAADFCYKLPNHVSLDEGALMEPLSVAIHACRRAELTLGDKVLVLGAGPIGLVTLLTAKAMGASEIAITDILQERLDVAKKLGASSCFKIDPSLNPEEMAEKMHSVLGWRSDITLECSGVESSFHTGIYATEPGGVFQMIGHGNPIKSFPQFVANTREIDIRGTQRYANTYPIALSMIANKLVDVVPLITHRYPLEKSVEAFNTAETFADNAIKVMIHCDDSLTA</sequence>
<dbReference type="CDD" id="cd05285">
    <property type="entry name" value="sorbitol_DH"/>
    <property type="match status" value="1"/>
</dbReference>
<dbReference type="SUPFAM" id="SSF50129">
    <property type="entry name" value="GroES-like"/>
    <property type="match status" value="1"/>
</dbReference>
<evidence type="ECO:0000256" key="2">
    <source>
        <dbReference type="ARBA" id="ARBA00008072"/>
    </source>
</evidence>
<evidence type="ECO:0000256" key="3">
    <source>
        <dbReference type="ARBA" id="ARBA00022723"/>
    </source>
</evidence>
<dbReference type="GO" id="GO:0006062">
    <property type="term" value="P:sorbitol catabolic process"/>
    <property type="evidence" value="ECO:0007669"/>
    <property type="project" value="TreeGrafter"/>
</dbReference>
<dbReference type="InterPro" id="IPR002328">
    <property type="entry name" value="ADH_Zn_CS"/>
</dbReference>
<evidence type="ECO:0000256" key="4">
    <source>
        <dbReference type="ARBA" id="ARBA00022833"/>
    </source>
</evidence>
<keyword evidence="12" id="KW-1185">Reference proteome</keyword>
<keyword evidence="3 9" id="KW-0479">Metal-binding</keyword>
<evidence type="ECO:0000313" key="11">
    <source>
        <dbReference type="EMBL" id="PIK36757.1"/>
    </source>
</evidence>
<dbReference type="OrthoDB" id="1879366at2759"/>
<evidence type="ECO:0000259" key="10">
    <source>
        <dbReference type="SMART" id="SM00829"/>
    </source>
</evidence>
<comment type="similarity">
    <text evidence="2 9">Belongs to the zinc-containing alcohol dehydrogenase family.</text>
</comment>
<protein>
    <recommendedName>
        <fullName evidence="7">Sorbitol dehydrogenase</fullName>
    </recommendedName>
    <alternativeName>
        <fullName evidence="8">Polyol dehydrogenase</fullName>
    </alternativeName>
</protein>
<dbReference type="InterPro" id="IPR013154">
    <property type="entry name" value="ADH-like_N"/>
</dbReference>
<dbReference type="FunFam" id="3.40.50.720:FF:000068">
    <property type="entry name" value="Sorbitol dehydrogenase"/>
    <property type="match status" value="1"/>
</dbReference>
<keyword evidence="6" id="KW-0520">NAD</keyword>
<evidence type="ECO:0000256" key="5">
    <source>
        <dbReference type="ARBA" id="ARBA00023002"/>
    </source>
</evidence>
<evidence type="ECO:0000256" key="6">
    <source>
        <dbReference type="ARBA" id="ARBA00023027"/>
    </source>
</evidence>
<dbReference type="Proteomes" id="UP000230750">
    <property type="component" value="Unassembled WGS sequence"/>
</dbReference>
<dbReference type="PROSITE" id="PS00059">
    <property type="entry name" value="ADH_ZINC"/>
    <property type="match status" value="1"/>
</dbReference>
<dbReference type="AlphaFoldDB" id="A0A2G8JM03"/>
<keyword evidence="4 9" id="KW-0862">Zinc</keyword>
<dbReference type="InterPro" id="IPR020843">
    <property type="entry name" value="ER"/>
</dbReference>
<dbReference type="InterPro" id="IPR036291">
    <property type="entry name" value="NAD(P)-bd_dom_sf"/>
</dbReference>
<dbReference type="Pfam" id="PF08240">
    <property type="entry name" value="ADH_N"/>
    <property type="match status" value="1"/>
</dbReference>
<proteinExistence type="inferred from homology"/>
<dbReference type="SUPFAM" id="SSF51735">
    <property type="entry name" value="NAD(P)-binding Rossmann-fold domains"/>
    <property type="match status" value="1"/>
</dbReference>
<keyword evidence="5" id="KW-0560">Oxidoreductase</keyword>
<evidence type="ECO:0000256" key="8">
    <source>
        <dbReference type="ARBA" id="ARBA00032485"/>
    </source>
</evidence>
<dbReference type="SMART" id="SM00829">
    <property type="entry name" value="PKS_ER"/>
    <property type="match status" value="1"/>
</dbReference>
<dbReference type="EMBL" id="MRZV01001621">
    <property type="protein sequence ID" value="PIK36757.1"/>
    <property type="molecule type" value="Genomic_DNA"/>
</dbReference>
<dbReference type="Gene3D" id="3.90.180.10">
    <property type="entry name" value="Medium-chain alcohol dehydrogenases, catalytic domain"/>
    <property type="match status" value="1"/>
</dbReference>
<dbReference type="STRING" id="307972.A0A2G8JM03"/>
<evidence type="ECO:0000256" key="1">
    <source>
        <dbReference type="ARBA" id="ARBA00001947"/>
    </source>
</evidence>
<dbReference type="PANTHER" id="PTHR43161">
    <property type="entry name" value="SORBITOL DEHYDROGENASE"/>
    <property type="match status" value="1"/>
</dbReference>
<feature type="domain" description="Enoyl reductase (ER)" evidence="10">
    <location>
        <begin position="14"/>
        <end position="349"/>
    </location>
</feature>
<dbReference type="InterPro" id="IPR045306">
    <property type="entry name" value="SDH-like"/>
</dbReference>
<dbReference type="InterPro" id="IPR013149">
    <property type="entry name" value="ADH-like_C"/>
</dbReference>
<dbReference type="Gene3D" id="3.40.50.720">
    <property type="entry name" value="NAD(P)-binding Rossmann-like Domain"/>
    <property type="match status" value="1"/>
</dbReference>
<evidence type="ECO:0000256" key="9">
    <source>
        <dbReference type="RuleBase" id="RU361277"/>
    </source>
</evidence>
<reference evidence="11 12" key="1">
    <citation type="journal article" date="2017" name="PLoS Biol.">
        <title>The sea cucumber genome provides insights into morphological evolution and visceral regeneration.</title>
        <authorList>
            <person name="Zhang X."/>
            <person name="Sun L."/>
            <person name="Yuan J."/>
            <person name="Sun Y."/>
            <person name="Gao Y."/>
            <person name="Zhang L."/>
            <person name="Li S."/>
            <person name="Dai H."/>
            <person name="Hamel J.F."/>
            <person name="Liu C."/>
            <person name="Yu Y."/>
            <person name="Liu S."/>
            <person name="Lin W."/>
            <person name="Guo K."/>
            <person name="Jin S."/>
            <person name="Xu P."/>
            <person name="Storey K.B."/>
            <person name="Huan P."/>
            <person name="Zhang T."/>
            <person name="Zhou Y."/>
            <person name="Zhang J."/>
            <person name="Lin C."/>
            <person name="Li X."/>
            <person name="Xing L."/>
            <person name="Huo D."/>
            <person name="Sun M."/>
            <person name="Wang L."/>
            <person name="Mercier A."/>
            <person name="Li F."/>
            <person name="Yang H."/>
            <person name="Xiang J."/>
        </authorList>
    </citation>
    <scope>NUCLEOTIDE SEQUENCE [LARGE SCALE GENOMIC DNA]</scope>
    <source>
        <strain evidence="11">Shaxun</strain>
        <tissue evidence="11">Muscle</tissue>
    </source>
</reference>
<evidence type="ECO:0000313" key="12">
    <source>
        <dbReference type="Proteomes" id="UP000230750"/>
    </source>
</evidence>
<gene>
    <name evidence="11" type="ORF">BSL78_26401</name>
</gene>